<protein>
    <submittedName>
        <fullName evidence="2">Uncharacterized protein</fullName>
    </submittedName>
</protein>
<sequence length="100" mass="11109">MVLKGGGGVWSGWRGIEKEEEEEEKEEEGRHWGKFHRALCKPSPKKQQECGSGSAPGRLLYRCSTCTSSRSSSCICRTSPRRASIYAAHLGTLWHCSPVL</sequence>
<evidence type="ECO:0000313" key="3">
    <source>
        <dbReference type="Proteomes" id="UP000324222"/>
    </source>
</evidence>
<name>A0A5B7ECP2_PORTR</name>
<keyword evidence="3" id="KW-1185">Reference proteome</keyword>
<dbReference type="EMBL" id="VSRR010002347">
    <property type="protein sequence ID" value="MPC30986.1"/>
    <property type="molecule type" value="Genomic_DNA"/>
</dbReference>
<organism evidence="2 3">
    <name type="scientific">Portunus trituberculatus</name>
    <name type="common">Swimming crab</name>
    <name type="synonym">Neptunus trituberculatus</name>
    <dbReference type="NCBI Taxonomy" id="210409"/>
    <lineage>
        <taxon>Eukaryota</taxon>
        <taxon>Metazoa</taxon>
        <taxon>Ecdysozoa</taxon>
        <taxon>Arthropoda</taxon>
        <taxon>Crustacea</taxon>
        <taxon>Multicrustacea</taxon>
        <taxon>Malacostraca</taxon>
        <taxon>Eumalacostraca</taxon>
        <taxon>Eucarida</taxon>
        <taxon>Decapoda</taxon>
        <taxon>Pleocyemata</taxon>
        <taxon>Brachyura</taxon>
        <taxon>Eubrachyura</taxon>
        <taxon>Portunoidea</taxon>
        <taxon>Portunidae</taxon>
        <taxon>Portuninae</taxon>
        <taxon>Portunus</taxon>
    </lineage>
</organism>
<evidence type="ECO:0000313" key="2">
    <source>
        <dbReference type="EMBL" id="MPC30986.1"/>
    </source>
</evidence>
<comment type="caution">
    <text evidence="2">The sequence shown here is derived from an EMBL/GenBank/DDBJ whole genome shotgun (WGS) entry which is preliminary data.</text>
</comment>
<dbReference type="AlphaFoldDB" id="A0A5B7ECP2"/>
<accession>A0A5B7ECP2</accession>
<feature type="region of interest" description="Disordered" evidence="1">
    <location>
        <begin position="1"/>
        <end position="30"/>
    </location>
</feature>
<gene>
    <name evidence="2" type="ORF">E2C01_024257</name>
</gene>
<reference evidence="2 3" key="1">
    <citation type="submission" date="2019-05" db="EMBL/GenBank/DDBJ databases">
        <title>Another draft genome of Portunus trituberculatus and its Hox gene families provides insights of decapod evolution.</title>
        <authorList>
            <person name="Jeong J.-H."/>
            <person name="Song I."/>
            <person name="Kim S."/>
            <person name="Choi T."/>
            <person name="Kim D."/>
            <person name="Ryu S."/>
            <person name="Kim W."/>
        </authorList>
    </citation>
    <scope>NUCLEOTIDE SEQUENCE [LARGE SCALE GENOMIC DNA]</scope>
    <source>
        <tissue evidence="2">Muscle</tissue>
    </source>
</reference>
<evidence type="ECO:0000256" key="1">
    <source>
        <dbReference type="SAM" id="MobiDB-lite"/>
    </source>
</evidence>
<dbReference type="Proteomes" id="UP000324222">
    <property type="component" value="Unassembled WGS sequence"/>
</dbReference>
<feature type="compositionally biased region" description="Gly residues" evidence="1">
    <location>
        <begin position="1"/>
        <end position="10"/>
    </location>
</feature>
<proteinExistence type="predicted"/>